<organism evidence="1 2">
    <name type="scientific">Bifidobacterium simiarum</name>
    <dbReference type="NCBI Taxonomy" id="2045441"/>
    <lineage>
        <taxon>Bacteria</taxon>
        <taxon>Bacillati</taxon>
        <taxon>Actinomycetota</taxon>
        <taxon>Actinomycetes</taxon>
        <taxon>Bifidobacteriales</taxon>
        <taxon>Bifidobacteriaceae</taxon>
        <taxon>Bifidobacterium</taxon>
    </lineage>
</organism>
<gene>
    <name evidence="1" type="ORF">CSQ87_05205</name>
</gene>
<dbReference type="Proteomes" id="UP000231451">
    <property type="component" value="Unassembled WGS sequence"/>
</dbReference>
<reference evidence="1 2" key="1">
    <citation type="submission" date="2017-10" db="EMBL/GenBank/DDBJ databases">
        <title>Draft genome sequences of strains TRE 1, TRE 9, TRE H and TRI 7, isolated from tamarins, belonging to four potential novel Bifidobacterium species.</title>
        <authorList>
            <person name="Mattarelli P."/>
            <person name="Modesto M."/>
            <person name="Puglisi E."/>
            <person name="Morelli L."/>
            <person name="Spezio C."/>
            <person name="Bonetti A."/>
            <person name="Sandri C."/>
        </authorList>
    </citation>
    <scope>NUCLEOTIDE SEQUENCE [LARGE SCALE GENOMIC DNA]</scope>
    <source>
        <strain evidence="2">TRI7</strain>
    </source>
</reference>
<protein>
    <submittedName>
        <fullName evidence="1">Uncharacterized protein</fullName>
    </submittedName>
</protein>
<accession>A0A2M9HF16</accession>
<comment type="caution">
    <text evidence="1">The sequence shown here is derived from an EMBL/GenBank/DDBJ whole genome shotgun (WGS) entry which is preliminary data.</text>
</comment>
<dbReference type="EMBL" id="PEBK01000004">
    <property type="protein sequence ID" value="PJM75408.1"/>
    <property type="molecule type" value="Genomic_DNA"/>
</dbReference>
<evidence type="ECO:0000313" key="1">
    <source>
        <dbReference type="EMBL" id="PJM75408.1"/>
    </source>
</evidence>
<name>A0A2M9HF16_9BIFI</name>
<dbReference type="AlphaFoldDB" id="A0A2M9HF16"/>
<keyword evidence="2" id="KW-1185">Reference proteome</keyword>
<evidence type="ECO:0000313" key="2">
    <source>
        <dbReference type="Proteomes" id="UP000231451"/>
    </source>
</evidence>
<sequence length="112" mass="11528">MGFPLEGKLAAVGGLMRYVTTPFLGHGGFDHPQSASGSQLPLDEQSGGLFVAVRPYGRTSHKMSGAVHSFDFGRDGIGSVGSHCSIMPPLAGAVGVSRLGVVEQGAFKPCQV</sequence>
<proteinExistence type="predicted"/>